<accession>A0ABW1RYY5</accession>
<dbReference type="InterPro" id="IPR029057">
    <property type="entry name" value="PRTase-like"/>
</dbReference>
<dbReference type="Gene3D" id="3.40.50.2020">
    <property type="match status" value="1"/>
</dbReference>
<evidence type="ECO:0000259" key="2">
    <source>
        <dbReference type="Pfam" id="PF00156"/>
    </source>
</evidence>
<name>A0ABW1RYY5_9LACO</name>
<dbReference type="Pfam" id="PF00156">
    <property type="entry name" value="Pribosyltran"/>
    <property type="match status" value="1"/>
</dbReference>
<evidence type="ECO:0000313" key="3">
    <source>
        <dbReference type="EMBL" id="MFC6180407.1"/>
    </source>
</evidence>
<keyword evidence="4" id="KW-1185">Reference proteome</keyword>
<dbReference type="SUPFAM" id="SSF53271">
    <property type="entry name" value="PRTase-like"/>
    <property type="match status" value="1"/>
</dbReference>
<organism evidence="3 4">
    <name type="scientific">Lactiplantibacillus daowaiensis</name>
    <dbReference type="NCBI Taxonomy" id="2559918"/>
    <lineage>
        <taxon>Bacteria</taxon>
        <taxon>Bacillati</taxon>
        <taxon>Bacillota</taxon>
        <taxon>Bacilli</taxon>
        <taxon>Lactobacillales</taxon>
        <taxon>Lactobacillaceae</taxon>
        <taxon>Lactiplantibacillus</taxon>
    </lineage>
</organism>
<feature type="domain" description="Phosphoribosyltransferase" evidence="2">
    <location>
        <begin position="162"/>
        <end position="224"/>
    </location>
</feature>
<proteinExistence type="inferred from homology"/>
<dbReference type="CDD" id="cd06223">
    <property type="entry name" value="PRTases_typeI"/>
    <property type="match status" value="1"/>
</dbReference>
<dbReference type="InterPro" id="IPR000836">
    <property type="entry name" value="PRTase_dom"/>
</dbReference>
<comment type="similarity">
    <text evidence="1">Belongs to the ComF/GntX family.</text>
</comment>
<sequence length="225" mass="25343">MTCLLCQQPLTTKLTLAWVLSWQALPRPVVCDTCWHRFRPIESATACPTCGRAQAQRQVCQDCRQWPTEPRFYNQALFTYNDAMQAYFKAYKFGGDFRLRTVFQNVIQQRLAQLSGDLVVAIPVNPSTMQTRGFNQVTGWLSHGENTSLLKTKASHKAVGQAAKNRQDRLLTTQPFQLATSTPALTEQTVILVDDVYTTGRTIRYAAAELLENGAKAVIWLTLAR</sequence>
<dbReference type="InterPro" id="IPR051910">
    <property type="entry name" value="ComF/GntX_DNA_util-trans"/>
</dbReference>
<evidence type="ECO:0000313" key="4">
    <source>
        <dbReference type="Proteomes" id="UP001596282"/>
    </source>
</evidence>
<reference evidence="4" key="1">
    <citation type="journal article" date="2019" name="Int. J. Syst. Evol. Microbiol.">
        <title>The Global Catalogue of Microorganisms (GCM) 10K type strain sequencing project: providing services to taxonomists for standard genome sequencing and annotation.</title>
        <authorList>
            <consortium name="The Broad Institute Genomics Platform"/>
            <consortium name="The Broad Institute Genome Sequencing Center for Infectious Disease"/>
            <person name="Wu L."/>
            <person name="Ma J."/>
        </authorList>
    </citation>
    <scope>NUCLEOTIDE SEQUENCE [LARGE SCALE GENOMIC DNA]</scope>
    <source>
        <strain evidence="4">CCM 8933</strain>
    </source>
</reference>
<dbReference type="Proteomes" id="UP001596282">
    <property type="component" value="Unassembled WGS sequence"/>
</dbReference>
<protein>
    <submittedName>
        <fullName evidence="3">ComF family protein</fullName>
    </submittedName>
</protein>
<comment type="caution">
    <text evidence="3">The sequence shown here is derived from an EMBL/GenBank/DDBJ whole genome shotgun (WGS) entry which is preliminary data.</text>
</comment>
<dbReference type="PANTHER" id="PTHR47505:SF1">
    <property type="entry name" value="DNA UTILIZATION PROTEIN YHGH"/>
    <property type="match status" value="1"/>
</dbReference>
<dbReference type="RefSeq" id="WP_137627773.1">
    <property type="nucleotide sequence ID" value="NZ_BJDJ01000003.1"/>
</dbReference>
<dbReference type="EMBL" id="JBHSSC010000009">
    <property type="protein sequence ID" value="MFC6180407.1"/>
    <property type="molecule type" value="Genomic_DNA"/>
</dbReference>
<gene>
    <name evidence="3" type="ORF">ACFP5Y_04130</name>
</gene>
<evidence type="ECO:0000256" key="1">
    <source>
        <dbReference type="ARBA" id="ARBA00008007"/>
    </source>
</evidence>
<dbReference type="PANTHER" id="PTHR47505">
    <property type="entry name" value="DNA UTILIZATION PROTEIN YHGH"/>
    <property type="match status" value="1"/>
</dbReference>